<evidence type="ECO:0000313" key="2">
    <source>
        <dbReference type="EnsemblPlants" id="Ma09_p03270.1"/>
    </source>
</evidence>
<dbReference type="PANTHER" id="PTHR23315">
    <property type="entry name" value="U BOX DOMAIN-CONTAINING"/>
    <property type="match status" value="1"/>
</dbReference>
<dbReference type="EMBL" id="HG996474">
    <property type="protein sequence ID" value="CAG1834070.1"/>
    <property type="molecule type" value="Genomic_DNA"/>
</dbReference>
<protein>
    <submittedName>
        <fullName evidence="1">(wild Malaysian banana) hypothetical protein</fullName>
    </submittedName>
</protein>
<reference evidence="2" key="2">
    <citation type="submission" date="2021-05" db="UniProtKB">
        <authorList>
            <consortium name="EnsemblPlants"/>
        </authorList>
    </citation>
    <scope>IDENTIFICATION</scope>
    <source>
        <strain evidence="2">subsp. malaccensis</strain>
    </source>
</reference>
<dbReference type="EnsemblPlants" id="Ma09_t03270.1">
    <property type="protein sequence ID" value="Ma09_p03270.1"/>
    <property type="gene ID" value="Ma09_g03270"/>
</dbReference>
<name>A0A804KFF1_MUSAM</name>
<accession>A0A804KFF1</accession>
<gene>
    <name evidence="1" type="ORF">GSMUA_221750.1</name>
</gene>
<proteinExistence type="predicted"/>
<reference evidence="1" key="1">
    <citation type="submission" date="2021-03" db="EMBL/GenBank/DDBJ databases">
        <authorList>
            <consortium name="Genoscope - CEA"/>
            <person name="William W."/>
        </authorList>
    </citation>
    <scope>NUCLEOTIDE SEQUENCE</scope>
    <source>
        <strain evidence="1">Doubled-haploid Pahang</strain>
    </source>
</reference>
<dbReference type="Proteomes" id="UP000012960">
    <property type="component" value="Unplaced"/>
</dbReference>
<dbReference type="PANTHER" id="PTHR23315:SF275">
    <property type="entry name" value="U-BOX DOMAIN-CONTAINING PROTEIN 13"/>
    <property type="match status" value="1"/>
</dbReference>
<dbReference type="AlphaFoldDB" id="A0A804KFF1"/>
<evidence type="ECO:0000313" key="3">
    <source>
        <dbReference type="Proteomes" id="UP000012960"/>
    </source>
</evidence>
<organism evidence="2 3">
    <name type="scientific">Musa acuminata subsp. malaccensis</name>
    <name type="common">Wild banana</name>
    <name type="synonym">Musa malaccensis</name>
    <dbReference type="NCBI Taxonomy" id="214687"/>
    <lineage>
        <taxon>Eukaryota</taxon>
        <taxon>Viridiplantae</taxon>
        <taxon>Streptophyta</taxon>
        <taxon>Embryophyta</taxon>
        <taxon>Tracheophyta</taxon>
        <taxon>Spermatophyta</taxon>
        <taxon>Magnoliopsida</taxon>
        <taxon>Liliopsida</taxon>
        <taxon>Zingiberales</taxon>
        <taxon>Musaceae</taxon>
        <taxon>Musa</taxon>
    </lineage>
</organism>
<keyword evidence="3" id="KW-1185">Reference proteome</keyword>
<dbReference type="InParanoid" id="A0A804KFF1"/>
<dbReference type="Gramene" id="Ma09_t03270.1">
    <property type="protein sequence ID" value="Ma09_p03270.1"/>
    <property type="gene ID" value="Ma09_g03270"/>
</dbReference>
<evidence type="ECO:0000313" key="1">
    <source>
        <dbReference type="EMBL" id="CAG1834070.1"/>
    </source>
</evidence>
<sequence>MEAREIASATLLSLSVVDESKVTNGASGATSALVQLLSEGTHGRKKDVATILFYLCI</sequence>